<comment type="subcellular location">
    <subcellularLocation>
        <location evidence="1">Cell membrane</location>
        <topology evidence="1">Multi-pass membrane protein</topology>
    </subcellularLocation>
</comment>
<name>A0A8D0D793_SANLU</name>
<keyword evidence="2" id="KW-1003">Cell membrane</keyword>
<dbReference type="PRINTS" id="PR00237">
    <property type="entry name" value="GPCRRHODOPSN"/>
</dbReference>
<keyword evidence="9" id="KW-0807">Transducer</keyword>
<dbReference type="Ensembl" id="ENSSLUT00000045343.1">
    <property type="protein sequence ID" value="ENSSLUP00000043952.1"/>
    <property type="gene ID" value="ENSSLUG00000019488.1"/>
</dbReference>
<evidence type="ECO:0000256" key="10">
    <source>
        <dbReference type="SAM" id="MobiDB-lite"/>
    </source>
</evidence>
<gene>
    <name evidence="13" type="primary">P2RY13</name>
</gene>
<feature type="transmembrane region" description="Helical" evidence="11">
    <location>
        <begin position="230"/>
        <end position="247"/>
    </location>
</feature>
<feature type="transmembrane region" description="Helical" evidence="11">
    <location>
        <begin position="188"/>
        <end position="209"/>
    </location>
</feature>
<keyword evidence="5" id="KW-0297">G-protein coupled receptor</keyword>
<dbReference type="PRINTS" id="PR01735">
    <property type="entry name" value="P2Y13PRNCPTR"/>
</dbReference>
<dbReference type="InterPro" id="IPR000276">
    <property type="entry name" value="GPCR_Rhodpsn"/>
</dbReference>
<sequence length="345" mass="38734">MTVNQTSYKCDNFIYNPDVVPALYLLMFPIALLLNSVAAWVSLHLKSTSTFVVYLKNLVAADIIMTLVIPIKAARDLPGASNTLMILSCYVSTIFYSTQYTIIALLGFISLDRFFKIMMPHSKFSQNLTFSKLMSGSIWVVLIGGTTLPNIILSNTSVANMTEVTSCMQLKGTAGLIFHEKVVIYQNVFFWLVSVVIAVCYICIANKVIQSFRNSGSSNNQGQQKIHLRVFLVVIVFFVSFGPYHIIRIPYTFEQVKDSSYIGCSYFTSRFAKELSLWLASTNVCMIPLLYVFLCREFKEKLVSMMKDVSNSFQVALAGKAKVPSPQSGHNTEQNQTTKIRHTTK</sequence>
<feature type="region of interest" description="Disordered" evidence="10">
    <location>
        <begin position="321"/>
        <end position="345"/>
    </location>
</feature>
<evidence type="ECO:0000313" key="13">
    <source>
        <dbReference type="Ensembl" id="ENSSLUP00000043952.1"/>
    </source>
</evidence>
<dbReference type="PANTHER" id="PTHR24233">
    <property type="entry name" value="P2Y PURINOCEPTOR-RELATED G-PROTEIN COUPLED RECEPTOR"/>
    <property type="match status" value="1"/>
</dbReference>
<dbReference type="GeneTree" id="ENSGT01110000267167"/>
<dbReference type="Proteomes" id="UP000694568">
    <property type="component" value="Unplaced"/>
</dbReference>
<dbReference type="Gene3D" id="1.20.1070.10">
    <property type="entry name" value="Rhodopsin 7-helix transmembrane proteins"/>
    <property type="match status" value="1"/>
</dbReference>
<proteinExistence type="predicted"/>
<evidence type="ECO:0000256" key="8">
    <source>
        <dbReference type="ARBA" id="ARBA00023170"/>
    </source>
</evidence>
<feature type="compositionally biased region" description="Polar residues" evidence="10">
    <location>
        <begin position="325"/>
        <end position="338"/>
    </location>
</feature>
<evidence type="ECO:0000256" key="11">
    <source>
        <dbReference type="SAM" id="Phobius"/>
    </source>
</evidence>
<evidence type="ECO:0000256" key="1">
    <source>
        <dbReference type="ARBA" id="ARBA00004651"/>
    </source>
</evidence>
<keyword evidence="3 11" id="KW-0812">Transmembrane</keyword>
<evidence type="ECO:0000256" key="2">
    <source>
        <dbReference type="ARBA" id="ARBA00022475"/>
    </source>
</evidence>
<dbReference type="InterPro" id="IPR017452">
    <property type="entry name" value="GPCR_Rhodpsn_7TM"/>
</dbReference>
<dbReference type="InterPro" id="IPR008109">
    <property type="entry name" value="P2Y13_rcpt"/>
</dbReference>
<feature type="transmembrane region" description="Helical" evidence="11">
    <location>
        <begin position="275"/>
        <end position="295"/>
    </location>
</feature>
<evidence type="ECO:0000256" key="7">
    <source>
        <dbReference type="ARBA" id="ARBA00023157"/>
    </source>
</evidence>
<evidence type="ECO:0000313" key="14">
    <source>
        <dbReference type="Proteomes" id="UP000694568"/>
    </source>
</evidence>
<feature type="domain" description="G-protein coupled receptors family 1 profile" evidence="12">
    <location>
        <begin position="34"/>
        <end position="291"/>
    </location>
</feature>
<feature type="transmembrane region" description="Helical" evidence="11">
    <location>
        <begin position="22"/>
        <end position="41"/>
    </location>
</feature>
<organism evidence="13 14">
    <name type="scientific">Sander lucioperca</name>
    <name type="common">Pike-perch</name>
    <name type="synonym">Perca lucioperca</name>
    <dbReference type="NCBI Taxonomy" id="283035"/>
    <lineage>
        <taxon>Eukaryota</taxon>
        <taxon>Metazoa</taxon>
        <taxon>Chordata</taxon>
        <taxon>Craniata</taxon>
        <taxon>Vertebrata</taxon>
        <taxon>Euteleostomi</taxon>
        <taxon>Actinopterygii</taxon>
        <taxon>Neopterygii</taxon>
        <taxon>Teleostei</taxon>
        <taxon>Neoteleostei</taxon>
        <taxon>Acanthomorphata</taxon>
        <taxon>Eupercaria</taxon>
        <taxon>Perciformes</taxon>
        <taxon>Percoidei</taxon>
        <taxon>Percidae</taxon>
        <taxon>Luciopercinae</taxon>
        <taxon>Sander</taxon>
    </lineage>
</organism>
<feature type="transmembrane region" description="Helical" evidence="11">
    <location>
        <begin position="130"/>
        <end position="152"/>
    </location>
</feature>
<keyword evidence="8" id="KW-0675">Receptor</keyword>
<evidence type="ECO:0000259" key="12">
    <source>
        <dbReference type="PROSITE" id="PS50262"/>
    </source>
</evidence>
<protein>
    <submittedName>
        <fullName evidence="13">Purinergic receptor P2Y13</fullName>
    </submittedName>
</protein>
<evidence type="ECO:0000256" key="9">
    <source>
        <dbReference type="ARBA" id="ARBA00023224"/>
    </source>
</evidence>
<evidence type="ECO:0000256" key="3">
    <source>
        <dbReference type="ARBA" id="ARBA00022692"/>
    </source>
</evidence>
<dbReference type="Pfam" id="PF00001">
    <property type="entry name" value="7tm_1"/>
    <property type="match status" value="1"/>
</dbReference>
<evidence type="ECO:0000256" key="6">
    <source>
        <dbReference type="ARBA" id="ARBA00023136"/>
    </source>
</evidence>
<accession>A0A8D0D793</accession>
<reference evidence="13" key="1">
    <citation type="submission" date="2025-08" db="UniProtKB">
        <authorList>
            <consortium name="Ensembl"/>
        </authorList>
    </citation>
    <scope>IDENTIFICATION</scope>
</reference>
<keyword evidence="6 11" id="KW-0472">Membrane</keyword>
<dbReference type="PROSITE" id="PS50262">
    <property type="entry name" value="G_PROTEIN_RECEP_F1_2"/>
    <property type="match status" value="1"/>
</dbReference>
<evidence type="ECO:0000256" key="5">
    <source>
        <dbReference type="ARBA" id="ARBA00023040"/>
    </source>
</evidence>
<feature type="transmembrane region" description="Helical" evidence="11">
    <location>
        <begin position="83"/>
        <end position="109"/>
    </location>
</feature>
<keyword evidence="14" id="KW-1185">Reference proteome</keyword>
<dbReference type="SUPFAM" id="SSF81321">
    <property type="entry name" value="Family A G protein-coupled receptor-like"/>
    <property type="match status" value="1"/>
</dbReference>
<evidence type="ECO:0000256" key="4">
    <source>
        <dbReference type="ARBA" id="ARBA00022989"/>
    </source>
</evidence>
<keyword evidence="4 11" id="KW-1133">Transmembrane helix</keyword>
<dbReference type="GO" id="GO:0045028">
    <property type="term" value="F:G protein-coupled purinergic nucleotide receptor activity"/>
    <property type="evidence" value="ECO:0007669"/>
    <property type="project" value="InterPro"/>
</dbReference>
<dbReference type="GO" id="GO:0005886">
    <property type="term" value="C:plasma membrane"/>
    <property type="evidence" value="ECO:0007669"/>
    <property type="project" value="UniProtKB-SubCell"/>
</dbReference>
<keyword evidence="7" id="KW-1015">Disulfide bond</keyword>
<dbReference type="AlphaFoldDB" id="A0A8D0D793"/>
<dbReference type="PANTHER" id="PTHR24233:SF10">
    <property type="entry name" value="P2Y PURINOCEPTOR 13"/>
    <property type="match status" value="1"/>
</dbReference>
<reference evidence="13" key="2">
    <citation type="submission" date="2025-09" db="UniProtKB">
        <authorList>
            <consortium name="Ensembl"/>
        </authorList>
    </citation>
    <scope>IDENTIFICATION</scope>
</reference>
<feature type="transmembrane region" description="Helical" evidence="11">
    <location>
        <begin position="53"/>
        <end position="71"/>
    </location>
</feature>